<reference evidence="4 5" key="1">
    <citation type="submission" date="2020-08" db="EMBL/GenBank/DDBJ databases">
        <title>Genomic Encyclopedia of Type Strains, Phase IV (KMG-IV): sequencing the most valuable type-strain genomes for metagenomic binning, comparative biology and taxonomic classification.</title>
        <authorList>
            <person name="Goeker M."/>
        </authorList>
    </citation>
    <scope>NUCLEOTIDE SEQUENCE [LARGE SCALE GENOMIC DNA]</scope>
    <source>
        <strain evidence="4 5">DSM 24163</strain>
    </source>
</reference>
<dbReference type="GO" id="GO:0006694">
    <property type="term" value="P:steroid biosynthetic process"/>
    <property type="evidence" value="ECO:0007669"/>
    <property type="project" value="InterPro"/>
</dbReference>
<dbReference type="InterPro" id="IPR050177">
    <property type="entry name" value="Lipid_A_modif_metabolic_enz"/>
</dbReference>
<dbReference type="InterPro" id="IPR036291">
    <property type="entry name" value="NAD(P)-bd_dom_sf"/>
</dbReference>
<dbReference type="PANTHER" id="PTHR43245:SF51">
    <property type="entry name" value="SHORT CHAIN DEHYDROGENASE_REDUCTASE FAMILY 42E, MEMBER 2"/>
    <property type="match status" value="1"/>
</dbReference>
<dbReference type="RefSeq" id="WP_183960244.1">
    <property type="nucleotide sequence ID" value="NZ_JACHHP010000002.1"/>
</dbReference>
<dbReference type="InterPro" id="IPR002225">
    <property type="entry name" value="3Beta_OHSteriod_DH/Estase"/>
</dbReference>
<dbReference type="Pfam" id="PF01073">
    <property type="entry name" value="3Beta_HSD"/>
    <property type="match status" value="1"/>
</dbReference>
<dbReference type="EMBL" id="JACHHP010000002">
    <property type="protein sequence ID" value="MBB5207706.1"/>
    <property type="molecule type" value="Genomic_DNA"/>
</dbReference>
<gene>
    <name evidence="4" type="ORF">HNQ52_001235</name>
</gene>
<accession>A0A7W8D6P1</accession>
<dbReference type="PANTHER" id="PTHR43245">
    <property type="entry name" value="BIFUNCTIONAL POLYMYXIN RESISTANCE PROTEIN ARNA"/>
    <property type="match status" value="1"/>
</dbReference>
<feature type="domain" description="3-beta hydroxysteroid dehydrogenase/isomerase" evidence="3">
    <location>
        <begin position="4"/>
        <end position="254"/>
    </location>
</feature>
<evidence type="ECO:0000313" key="4">
    <source>
        <dbReference type="EMBL" id="MBB5207706.1"/>
    </source>
</evidence>
<dbReference type="SUPFAM" id="SSF51735">
    <property type="entry name" value="NAD(P)-binding Rossmann-fold domains"/>
    <property type="match status" value="1"/>
</dbReference>
<proteinExistence type="inferred from homology"/>
<protein>
    <submittedName>
        <fullName evidence="4">Nucleoside-diphosphate-sugar epimerase</fullName>
    </submittedName>
</protein>
<name>A0A7W8D6P1_9GAMM</name>
<evidence type="ECO:0000256" key="2">
    <source>
        <dbReference type="ARBA" id="ARBA00023002"/>
    </source>
</evidence>
<dbReference type="GO" id="GO:0016616">
    <property type="term" value="F:oxidoreductase activity, acting on the CH-OH group of donors, NAD or NADP as acceptor"/>
    <property type="evidence" value="ECO:0007669"/>
    <property type="project" value="InterPro"/>
</dbReference>
<comment type="similarity">
    <text evidence="1">Belongs to the 3-beta-HSD family.</text>
</comment>
<comment type="caution">
    <text evidence="4">The sequence shown here is derived from an EMBL/GenBank/DDBJ whole genome shotgun (WGS) entry which is preliminary data.</text>
</comment>
<organism evidence="4 5">
    <name type="scientific">Chiayiivirga flava</name>
    <dbReference type="NCBI Taxonomy" id="659595"/>
    <lineage>
        <taxon>Bacteria</taxon>
        <taxon>Pseudomonadati</taxon>
        <taxon>Pseudomonadota</taxon>
        <taxon>Gammaproteobacteria</taxon>
        <taxon>Lysobacterales</taxon>
        <taxon>Lysobacteraceae</taxon>
        <taxon>Chiayiivirga</taxon>
    </lineage>
</organism>
<keyword evidence="5" id="KW-1185">Reference proteome</keyword>
<dbReference type="AlphaFoldDB" id="A0A7W8D6P1"/>
<keyword evidence="2" id="KW-0560">Oxidoreductase</keyword>
<sequence>MKLLVTGGGGFLGQAISQRLVARGHDVVSYNRGTYPGLAALGVRQVQGDLASFDDVTTACRGVDAVFHVGAKAGAWGSFHDYFDANVRGTWNVIAACRMNGVPTLVYTSTPSVTHRATRPVTGGNEADTPLADNFKAWYPSTKRVAEEHVLAANGAELATVALRPRLIWGPGDNQLLPRLVQRAHAGRLRFVGDGQNRIDTTFIDNAAQAHLDAFDALHGKRGAKCAGKAYFISNGEPRPIGDIINSLLRAAGAPIVDKLLPFRAAYTIGAALELVHSVLPLKREPAMTRFLAEQLSTTHYYDIGAARRDFGYQPKVTTIEGLRQLSAWWKQLPPALQRG</sequence>
<evidence type="ECO:0000259" key="3">
    <source>
        <dbReference type="Pfam" id="PF01073"/>
    </source>
</evidence>
<dbReference type="Gene3D" id="3.40.50.720">
    <property type="entry name" value="NAD(P)-binding Rossmann-like Domain"/>
    <property type="match status" value="1"/>
</dbReference>
<evidence type="ECO:0000256" key="1">
    <source>
        <dbReference type="ARBA" id="ARBA00009219"/>
    </source>
</evidence>
<dbReference type="Proteomes" id="UP000521199">
    <property type="component" value="Unassembled WGS sequence"/>
</dbReference>
<evidence type="ECO:0000313" key="5">
    <source>
        <dbReference type="Proteomes" id="UP000521199"/>
    </source>
</evidence>